<evidence type="ECO:0008006" key="2">
    <source>
        <dbReference type="Google" id="ProtNLM"/>
    </source>
</evidence>
<sequence length="237" mass="27423">MSLPKINTPEYTLVVPSTDEEVKFRPFLVKEEKVLLIAQETGTEYSLYQSIKNLVSNCCFGKIDVDTLPLFDIEYIFIQIRAKSVGEVTKIQVICPDDEETTVMVEVDISKLQVQMDEKHNPRIQLTDDIGILMSYPNLATVLSMKQDNEKEGNVDAMFQMIQDCMYQIWQGEETFDTTDYSDKDKQEFLDSLNHEQFEKLQTFFETMPTLKHEVEVINPKTQVKSKVVLEGMNSFF</sequence>
<proteinExistence type="predicted"/>
<reference evidence="1" key="1">
    <citation type="submission" date="2018-05" db="EMBL/GenBank/DDBJ databases">
        <authorList>
            <person name="Lanie J.A."/>
            <person name="Ng W.-L."/>
            <person name="Kazmierczak K.M."/>
            <person name="Andrzejewski T.M."/>
            <person name="Davidsen T.M."/>
            <person name="Wayne K.J."/>
            <person name="Tettelin H."/>
            <person name="Glass J.I."/>
            <person name="Rusch D."/>
            <person name="Podicherti R."/>
            <person name="Tsui H.-C.T."/>
            <person name="Winkler M.E."/>
        </authorList>
    </citation>
    <scope>NUCLEOTIDE SEQUENCE</scope>
</reference>
<dbReference type="Pfam" id="PF12322">
    <property type="entry name" value="T4_baseplate"/>
    <property type="match status" value="1"/>
</dbReference>
<protein>
    <recommendedName>
        <fullName evidence="2">Baseplate protein</fullName>
    </recommendedName>
</protein>
<accession>A0A381Z6C6</accession>
<dbReference type="InterPro" id="IPR024364">
    <property type="entry name" value="Baseplate_phage_T4-like"/>
</dbReference>
<organism evidence="1">
    <name type="scientific">marine metagenome</name>
    <dbReference type="NCBI Taxonomy" id="408172"/>
    <lineage>
        <taxon>unclassified sequences</taxon>
        <taxon>metagenomes</taxon>
        <taxon>ecological metagenomes</taxon>
    </lineage>
</organism>
<name>A0A381Z6C6_9ZZZZ</name>
<gene>
    <name evidence="1" type="ORF">METZ01_LOCUS137709</name>
</gene>
<dbReference type="EMBL" id="UINC01020141">
    <property type="protein sequence ID" value="SVA84855.1"/>
    <property type="molecule type" value="Genomic_DNA"/>
</dbReference>
<dbReference type="AlphaFoldDB" id="A0A381Z6C6"/>
<evidence type="ECO:0000313" key="1">
    <source>
        <dbReference type="EMBL" id="SVA84855.1"/>
    </source>
</evidence>